<dbReference type="EMBL" id="JAIRBM010000024">
    <property type="protein sequence ID" value="MBZ6078897.1"/>
    <property type="molecule type" value="Genomic_DNA"/>
</dbReference>
<keyword evidence="2" id="KW-1185">Reference proteome</keyword>
<organism evidence="1 2">
    <name type="scientific">Microvirga puerhi</name>
    <dbReference type="NCBI Taxonomy" id="2876078"/>
    <lineage>
        <taxon>Bacteria</taxon>
        <taxon>Pseudomonadati</taxon>
        <taxon>Pseudomonadota</taxon>
        <taxon>Alphaproteobacteria</taxon>
        <taxon>Hyphomicrobiales</taxon>
        <taxon>Methylobacteriaceae</taxon>
        <taxon>Microvirga</taxon>
    </lineage>
</organism>
<evidence type="ECO:0000313" key="1">
    <source>
        <dbReference type="EMBL" id="MBZ6078897.1"/>
    </source>
</evidence>
<sequence>MGVDLKLLPLLSPGTWAAHDGIGLERRDEFWPKIEALEQAEIPEPLRCYHARTSDDAEGYGRLEKTPFGTRLTWTTAARLMTLASEHEVKDNWKNRAAWAYLAQMPPEHPIVLYWH</sequence>
<evidence type="ECO:0000313" key="2">
    <source>
        <dbReference type="Proteomes" id="UP000704176"/>
    </source>
</evidence>
<proteinExistence type="predicted"/>
<accession>A0ABS7VVF9</accession>
<name>A0ABS7VVF9_9HYPH</name>
<comment type="caution">
    <text evidence="1">The sequence shown here is derived from an EMBL/GenBank/DDBJ whole genome shotgun (WGS) entry which is preliminary data.</text>
</comment>
<dbReference type="RefSeq" id="WP_224315650.1">
    <property type="nucleotide sequence ID" value="NZ_JAIRBM010000024.1"/>
</dbReference>
<gene>
    <name evidence="1" type="ORF">K9B37_21810</name>
</gene>
<protein>
    <submittedName>
        <fullName evidence="1">Uncharacterized protein</fullName>
    </submittedName>
</protein>
<reference evidence="1 2" key="1">
    <citation type="submission" date="2021-09" db="EMBL/GenBank/DDBJ databases">
        <title>The complete genome sequence of a new microorganism.</title>
        <authorList>
            <person name="Zi Z."/>
        </authorList>
    </citation>
    <scope>NUCLEOTIDE SEQUENCE [LARGE SCALE GENOMIC DNA]</scope>
    <source>
        <strain evidence="1 2">WGZ8</strain>
    </source>
</reference>
<dbReference type="Proteomes" id="UP000704176">
    <property type="component" value="Unassembled WGS sequence"/>
</dbReference>